<dbReference type="OrthoDB" id="3576351at2"/>
<proteinExistence type="predicted"/>
<keyword evidence="2" id="KW-1185">Reference proteome</keyword>
<protein>
    <submittedName>
        <fullName evidence="1">Uncharacterized protein</fullName>
    </submittedName>
</protein>
<organism evidence="1 2">
    <name type="scientific">Geodermatophilus poikilotrophus</name>
    <dbReference type="NCBI Taxonomy" id="1333667"/>
    <lineage>
        <taxon>Bacteria</taxon>
        <taxon>Bacillati</taxon>
        <taxon>Actinomycetota</taxon>
        <taxon>Actinomycetes</taxon>
        <taxon>Geodermatophilales</taxon>
        <taxon>Geodermatophilaceae</taxon>
        <taxon>Geodermatophilus</taxon>
    </lineage>
</organism>
<dbReference type="EMBL" id="FOIE01000010">
    <property type="protein sequence ID" value="SET92365.1"/>
    <property type="molecule type" value="Genomic_DNA"/>
</dbReference>
<dbReference type="Proteomes" id="UP000198507">
    <property type="component" value="Unassembled WGS sequence"/>
</dbReference>
<sequence length="110" mass="11242">MIVEVVGGADELPEVRVTDVDDLTSLQLALGAVTDEEADQALRDAGLGRVQDADTGVLDLAALRAAAEPQAGSDDWAQRWDGMVGQAAEAGRLVDDGGGLQVRVESAAGA</sequence>
<dbReference type="RefSeq" id="WP_091447998.1">
    <property type="nucleotide sequence ID" value="NZ_FOIE01000010.1"/>
</dbReference>
<accession>A0A1I0I716</accession>
<dbReference type="AlphaFoldDB" id="A0A1I0I716"/>
<name>A0A1I0I716_9ACTN</name>
<gene>
    <name evidence="1" type="ORF">SAMN04488546_4258</name>
</gene>
<reference evidence="2" key="1">
    <citation type="submission" date="2016-10" db="EMBL/GenBank/DDBJ databases">
        <authorList>
            <person name="Varghese N."/>
            <person name="Submissions S."/>
        </authorList>
    </citation>
    <scope>NUCLEOTIDE SEQUENCE [LARGE SCALE GENOMIC DNA]</scope>
    <source>
        <strain evidence="2">DSM 44209</strain>
    </source>
</reference>
<evidence type="ECO:0000313" key="1">
    <source>
        <dbReference type="EMBL" id="SET92365.1"/>
    </source>
</evidence>
<evidence type="ECO:0000313" key="2">
    <source>
        <dbReference type="Proteomes" id="UP000198507"/>
    </source>
</evidence>